<dbReference type="Proteomes" id="UP000231279">
    <property type="component" value="Unassembled WGS sequence"/>
</dbReference>
<evidence type="ECO:0000313" key="2">
    <source>
        <dbReference type="Proteomes" id="UP000231279"/>
    </source>
</evidence>
<gene>
    <name evidence="1" type="ORF">CDL12_05529</name>
</gene>
<dbReference type="InterPro" id="IPR025886">
    <property type="entry name" value="PP2-like"/>
</dbReference>
<dbReference type="STRING" id="429701.A0A2G9HW84"/>
<name>A0A2G9HW84_9LAMI</name>
<dbReference type="Pfam" id="PF14299">
    <property type="entry name" value="PP2"/>
    <property type="match status" value="1"/>
</dbReference>
<dbReference type="OrthoDB" id="913460at2759"/>
<keyword evidence="2" id="KW-1185">Reference proteome</keyword>
<dbReference type="PANTHER" id="PTHR32278">
    <property type="entry name" value="F-BOX DOMAIN-CONTAINING PROTEIN"/>
    <property type="match status" value="1"/>
</dbReference>
<dbReference type="AlphaFoldDB" id="A0A2G9HW84"/>
<reference evidence="2" key="1">
    <citation type="journal article" date="2018" name="Gigascience">
        <title>Genome assembly of the Pink Ipe (Handroanthus impetiginosus, Bignoniaceae), a highly valued, ecologically keystone Neotropical timber forest tree.</title>
        <authorList>
            <person name="Silva-Junior O.B."/>
            <person name="Grattapaglia D."/>
            <person name="Novaes E."/>
            <person name="Collevatti R.G."/>
        </authorList>
    </citation>
    <scope>NUCLEOTIDE SEQUENCE [LARGE SCALE GENOMIC DNA]</scope>
    <source>
        <strain evidence="2">cv. UFG-1</strain>
    </source>
</reference>
<organism evidence="1 2">
    <name type="scientific">Handroanthus impetiginosus</name>
    <dbReference type="NCBI Taxonomy" id="429701"/>
    <lineage>
        <taxon>Eukaryota</taxon>
        <taxon>Viridiplantae</taxon>
        <taxon>Streptophyta</taxon>
        <taxon>Embryophyta</taxon>
        <taxon>Tracheophyta</taxon>
        <taxon>Spermatophyta</taxon>
        <taxon>Magnoliopsida</taxon>
        <taxon>eudicotyledons</taxon>
        <taxon>Gunneridae</taxon>
        <taxon>Pentapetalae</taxon>
        <taxon>asterids</taxon>
        <taxon>lamiids</taxon>
        <taxon>Lamiales</taxon>
        <taxon>Bignoniaceae</taxon>
        <taxon>Crescentiina</taxon>
        <taxon>Tabebuia alliance</taxon>
        <taxon>Handroanthus</taxon>
    </lineage>
</organism>
<evidence type="ECO:0000313" key="1">
    <source>
        <dbReference type="EMBL" id="PIN21759.1"/>
    </source>
</evidence>
<proteinExistence type="predicted"/>
<sequence length="214" mass="24175">MDYSDLILSHDEWKAMLPPDKHEIVWRSASMGLFLDESTGKNCFIFGAMKLLLSHKLLSSEDSIHHWERKAHAKSRFSEVAELVDSSSRFTIQARIHAEMLSPETSYAAYLVFELTENYKNLGFAISTVRFSGQDLISEQQTRMVHFQSSNSRGDGWTEVEMGSFYVHNGRNTEIEVTLVEPSGNMNMRSGLIVEGVEFRPSSGGGIFSKVRIS</sequence>
<dbReference type="EMBL" id="NKXS01000890">
    <property type="protein sequence ID" value="PIN21759.1"/>
    <property type="molecule type" value="Genomic_DNA"/>
</dbReference>
<protein>
    <submittedName>
        <fullName evidence="1">Uncharacterized protein</fullName>
    </submittedName>
</protein>
<accession>A0A2G9HW84</accession>
<comment type="caution">
    <text evidence="1">The sequence shown here is derived from an EMBL/GenBank/DDBJ whole genome shotgun (WGS) entry which is preliminary data.</text>
</comment>
<dbReference type="PANTHER" id="PTHR32278:SF116">
    <property type="entry name" value="F-BOX PROTEIN PP2-B10-LIKE"/>
    <property type="match status" value="1"/>
</dbReference>